<dbReference type="PANTHER" id="PTHR46148:SF52">
    <property type="entry name" value="OS04G0603800 PROTEIN"/>
    <property type="match status" value="1"/>
</dbReference>
<comment type="subcellular location">
    <subcellularLocation>
        <location evidence="1">Nucleus</location>
    </subcellularLocation>
</comment>
<dbReference type="EMBL" id="BT081837">
    <property type="protein sequence ID" value="ACO51968.1"/>
    <property type="molecule type" value="mRNA"/>
</dbReference>
<dbReference type="SUPFAM" id="SSF54160">
    <property type="entry name" value="Chromo domain-like"/>
    <property type="match status" value="1"/>
</dbReference>
<dbReference type="GO" id="GO:0005634">
    <property type="term" value="C:nucleus"/>
    <property type="evidence" value="ECO:0007669"/>
    <property type="project" value="UniProtKB-SubCell"/>
</dbReference>
<reference evidence="3" key="1">
    <citation type="submission" date="2009-04" db="EMBL/GenBank/DDBJ databases">
        <title>Rana catesbeiana ESTs and full-length cDNAs.</title>
        <authorList>
            <person name="Helbing C.C."/>
            <person name="Veldhoen N."/>
            <person name="Leong J."/>
            <person name="Koop B.F."/>
        </authorList>
    </citation>
    <scope>NUCLEOTIDE SEQUENCE</scope>
    <source>
        <tissue evidence="3">Mixed tissue</tissue>
    </source>
</reference>
<accession>C1C4Q8</accession>
<dbReference type="PROSITE" id="PS50013">
    <property type="entry name" value="CHROMO_2"/>
    <property type="match status" value="1"/>
</dbReference>
<dbReference type="Pfam" id="PF24626">
    <property type="entry name" value="SH3_Tf2-1"/>
    <property type="match status" value="1"/>
</dbReference>
<dbReference type="InterPro" id="IPR056924">
    <property type="entry name" value="SH3_Tf2-1"/>
</dbReference>
<dbReference type="InterPro" id="IPR016197">
    <property type="entry name" value="Chromo-like_dom_sf"/>
</dbReference>
<protein>
    <submittedName>
        <fullName evidence="3">Chromobox protein homolog 5</fullName>
    </submittedName>
</protein>
<organism evidence="3">
    <name type="scientific">Aquarana catesbeiana</name>
    <name type="common">American bullfrog</name>
    <name type="synonym">Rana catesbeiana</name>
    <dbReference type="NCBI Taxonomy" id="8400"/>
    <lineage>
        <taxon>Eukaryota</taxon>
        <taxon>Metazoa</taxon>
        <taxon>Chordata</taxon>
        <taxon>Craniata</taxon>
        <taxon>Vertebrata</taxon>
        <taxon>Euteleostomi</taxon>
        <taxon>Amphibia</taxon>
        <taxon>Batrachia</taxon>
        <taxon>Anura</taxon>
        <taxon>Neobatrachia</taxon>
        <taxon>Ranoidea</taxon>
        <taxon>Ranidae</taxon>
        <taxon>Aquarana</taxon>
    </lineage>
</organism>
<sequence>MLTIGTDSMLTADACLSLPTRLGKESGCHRNLRLRVPSLKFAPRFIGPFCILLRINPVAYVLYLPPSMRISNVFHISLLKPLVCTRSTTSVPRPHPIQVENHEEYEVQSIVDSRRFHGCIQYLVHWKGYSLEERCWVSPSDVHAPVLLCDFHRHFPLKQWSAEGEGSLRRGHCQGWAQPFSELAAQLSANCLPAPSLCKEGLCWGP</sequence>
<evidence type="ECO:0000256" key="1">
    <source>
        <dbReference type="ARBA" id="ARBA00004123"/>
    </source>
</evidence>
<proteinExistence type="evidence at transcript level"/>
<dbReference type="InterPro" id="IPR000953">
    <property type="entry name" value="Chromo/chromo_shadow_dom"/>
</dbReference>
<name>C1C4Q8_AQUCT</name>
<dbReference type="InterPro" id="IPR023780">
    <property type="entry name" value="Chromo_domain"/>
</dbReference>
<gene>
    <name evidence="3" type="primary">CBX5</name>
</gene>
<feature type="domain" description="Chromo" evidence="2">
    <location>
        <begin position="105"/>
        <end position="163"/>
    </location>
</feature>
<evidence type="ECO:0000259" key="2">
    <source>
        <dbReference type="PROSITE" id="PS50013"/>
    </source>
</evidence>
<dbReference type="Pfam" id="PF00385">
    <property type="entry name" value="Chromo"/>
    <property type="match status" value="1"/>
</dbReference>
<dbReference type="AlphaFoldDB" id="C1C4Q8"/>
<dbReference type="Gene3D" id="2.40.50.40">
    <property type="match status" value="1"/>
</dbReference>
<dbReference type="PANTHER" id="PTHR46148">
    <property type="entry name" value="CHROMO DOMAIN-CONTAINING PROTEIN"/>
    <property type="match status" value="1"/>
</dbReference>
<evidence type="ECO:0000313" key="3">
    <source>
        <dbReference type="EMBL" id="ACO51968.1"/>
    </source>
</evidence>
<dbReference type="SMART" id="SM00298">
    <property type="entry name" value="CHROMO"/>
    <property type="match status" value="1"/>
</dbReference>